<dbReference type="SUPFAM" id="SSF52949">
    <property type="entry name" value="Macro domain-like"/>
    <property type="match status" value="1"/>
</dbReference>
<accession>A0A7L5BX17</accession>
<evidence type="ECO:0000256" key="3">
    <source>
        <dbReference type="ARBA" id="ARBA00022670"/>
    </source>
</evidence>
<gene>
    <name evidence="7" type="ORF">G5B40_13885</name>
</gene>
<evidence type="ECO:0000256" key="4">
    <source>
        <dbReference type="ARBA" id="ARBA00022801"/>
    </source>
</evidence>
<dbReference type="PANTHER" id="PTHR11963">
    <property type="entry name" value="LEUCINE AMINOPEPTIDASE-RELATED"/>
    <property type="match status" value="1"/>
</dbReference>
<dbReference type="GO" id="GO:0030145">
    <property type="term" value="F:manganese ion binding"/>
    <property type="evidence" value="ECO:0007669"/>
    <property type="project" value="InterPro"/>
</dbReference>
<evidence type="ECO:0000256" key="5">
    <source>
        <dbReference type="ARBA" id="ARBA00023211"/>
    </source>
</evidence>
<keyword evidence="4" id="KW-0378">Hydrolase</keyword>
<dbReference type="RefSeq" id="WP_165099735.1">
    <property type="nucleotide sequence ID" value="NZ_CP049056.1"/>
</dbReference>
<dbReference type="Pfam" id="PF00883">
    <property type="entry name" value="Peptidase_M17"/>
    <property type="match status" value="1"/>
</dbReference>
<dbReference type="EMBL" id="CP049056">
    <property type="protein sequence ID" value="QIE56455.1"/>
    <property type="molecule type" value="Genomic_DNA"/>
</dbReference>
<dbReference type="SUPFAM" id="SSF53187">
    <property type="entry name" value="Zn-dependent exopeptidases"/>
    <property type="match status" value="1"/>
</dbReference>
<keyword evidence="3" id="KW-0645">Protease</keyword>
<dbReference type="PROSITE" id="PS00631">
    <property type="entry name" value="CYTOSOL_AP"/>
    <property type="match status" value="1"/>
</dbReference>
<evidence type="ECO:0000256" key="2">
    <source>
        <dbReference type="ARBA" id="ARBA00022438"/>
    </source>
</evidence>
<dbReference type="AlphaFoldDB" id="A0A7L5BX17"/>
<evidence type="ECO:0000313" key="7">
    <source>
        <dbReference type="EMBL" id="QIE56455.1"/>
    </source>
</evidence>
<dbReference type="InterPro" id="IPR000819">
    <property type="entry name" value="Peptidase_M17_C"/>
</dbReference>
<evidence type="ECO:0000313" key="8">
    <source>
        <dbReference type="Proteomes" id="UP000503336"/>
    </source>
</evidence>
<sequence>MTPEFGGEGGARPTPLHLIETRAANAALDALAPEAAAWARLNGFSGKLGETVLIPDGVGGVSAALFGWGDAKTRAARRFALAGFAAKAPEGDYSIEGELAPEEADEAALGWLLSAYRYDRYKKATPQEARLVPPPGVDAARLLTIAEGAYLARDLINTPANDMGPAALEQAARTLAARHGAEISVTAGDALLDANFPMIHAVGRAAAEAPRLIDLCWGDPAHPKVSLVGKGVCFDTGGLDLKPAAGMRLMKKDMGGAANVLALAHMVMARGLPVRLRVLIPAVENSVSASAFRPGDVLKSRLGLTVEIGNTDAEGRLVLADALALASEEDPALLIDLATLTGAARVATGLDLPPYFTDDSALAAALETAAATTRDPIWRLPLYDPYDEDLKSTIADIDNAPAGGFGGAITAALFLRRFVGDGISWAHFDIHGFNNTAKPGRPKGGECMAARALFALLETRHG</sequence>
<keyword evidence="2 7" id="KW-0031">Aminopeptidase</keyword>
<organism evidence="7 8">
    <name type="scientific">Pikeienuella piscinae</name>
    <dbReference type="NCBI Taxonomy" id="2748098"/>
    <lineage>
        <taxon>Bacteria</taxon>
        <taxon>Pseudomonadati</taxon>
        <taxon>Pseudomonadota</taxon>
        <taxon>Alphaproteobacteria</taxon>
        <taxon>Rhodobacterales</taxon>
        <taxon>Paracoccaceae</taxon>
        <taxon>Pikeienuella</taxon>
    </lineage>
</organism>
<dbReference type="Gene3D" id="3.40.630.10">
    <property type="entry name" value="Zn peptidases"/>
    <property type="match status" value="1"/>
</dbReference>
<dbReference type="GO" id="GO:0070006">
    <property type="term" value="F:metalloaminopeptidase activity"/>
    <property type="evidence" value="ECO:0007669"/>
    <property type="project" value="InterPro"/>
</dbReference>
<dbReference type="KEGG" id="hdh:G5B40_13885"/>
<proteinExistence type="inferred from homology"/>
<reference evidence="7 8" key="1">
    <citation type="submission" date="2020-02" db="EMBL/GenBank/DDBJ databases">
        <title>complete genome sequence of Rhodobacteraceae bacterium.</title>
        <authorList>
            <person name="Park J."/>
            <person name="Kim Y.-S."/>
            <person name="Kim K.-H."/>
        </authorList>
    </citation>
    <scope>NUCLEOTIDE SEQUENCE [LARGE SCALE GENOMIC DNA]</scope>
    <source>
        <strain evidence="7 8">RR4-56</strain>
    </source>
</reference>
<comment type="similarity">
    <text evidence="1">Belongs to the peptidase M17 family.</text>
</comment>
<dbReference type="InterPro" id="IPR048816">
    <property type="entry name" value="Peptidase_M17_N_1"/>
</dbReference>
<protein>
    <submittedName>
        <fullName evidence="7">Leucyl aminopeptidase family protein</fullName>
    </submittedName>
</protein>
<dbReference type="Pfam" id="PF21337">
    <property type="entry name" value="Peptidase_M17_N_1"/>
    <property type="match status" value="1"/>
</dbReference>
<dbReference type="Gene3D" id="3.40.220.10">
    <property type="entry name" value="Leucine Aminopeptidase, subunit E, domain 1"/>
    <property type="match status" value="1"/>
</dbReference>
<dbReference type="InterPro" id="IPR011356">
    <property type="entry name" value="Leucine_aapep/pepB"/>
</dbReference>
<dbReference type="CDD" id="cd00433">
    <property type="entry name" value="Peptidase_M17"/>
    <property type="match status" value="1"/>
</dbReference>
<keyword evidence="5" id="KW-0464">Manganese</keyword>
<feature type="domain" description="Cytosol aminopeptidase" evidence="6">
    <location>
        <begin position="310"/>
        <end position="317"/>
    </location>
</feature>
<dbReference type="InterPro" id="IPR043472">
    <property type="entry name" value="Macro_dom-like"/>
</dbReference>
<keyword evidence="8" id="KW-1185">Reference proteome</keyword>
<dbReference type="PANTHER" id="PTHR11963:SF20">
    <property type="entry name" value="PEPTIDASE B"/>
    <property type="match status" value="1"/>
</dbReference>
<dbReference type="GO" id="GO:0006508">
    <property type="term" value="P:proteolysis"/>
    <property type="evidence" value="ECO:0007669"/>
    <property type="project" value="UniProtKB-KW"/>
</dbReference>
<dbReference type="Proteomes" id="UP000503336">
    <property type="component" value="Chromosome"/>
</dbReference>
<dbReference type="GO" id="GO:0005737">
    <property type="term" value="C:cytoplasm"/>
    <property type="evidence" value="ECO:0007669"/>
    <property type="project" value="InterPro"/>
</dbReference>
<name>A0A7L5BX17_9RHOB</name>
<evidence type="ECO:0000256" key="1">
    <source>
        <dbReference type="ARBA" id="ARBA00009528"/>
    </source>
</evidence>
<dbReference type="PRINTS" id="PR00481">
    <property type="entry name" value="LAMNOPPTDASE"/>
</dbReference>
<evidence type="ECO:0000259" key="6">
    <source>
        <dbReference type="PROSITE" id="PS00631"/>
    </source>
</evidence>